<protein>
    <submittedName>
        <fullName evidence="1">15802_t:CDS:1</fullName>
    </submittedName>
</protein>
<accession>A0A9N9P6N8</accession>
<gene>
    <name evidence="1" type="ORF">DERYTH_LOCUS22163</name>
</gene>
<dbReference type="Proteomes" id="UP000789405">
    <property type="component" value="Unassembled WGS sequence"/>
</dbReference>
<comment type="caution">
    <text evidence="1">The sequence shown here is derived from an EMBL/GenBank/DDBJ whole genome shotgun (WGS) entry which is preliminary data.</text>
</comment>
<name>A0A9N9P6N8_9GLOM</name>
<feature type="non-terminal residue" evidence="1">
    <location>
        <position position="89"/>
    </location>
</feature>
<dbReference type="AlphaFoldDB" id="A0A9N9P6N8"/>
<sequence length="89" mass="10121">LSKATKDDKIPKTRIFIDDKMDMIGLFKDNKIISSGFDWKYIDISTESKINDLRPQTTVNSTCTTIQQQYNDLVNPFIEDVDAFSSGVP</sequence>
<organism evidence="1 2">
    <name type="scientific">Dentiscutata erythropus</name>
    <dbReference type="NCBI Taxonomy" id="1348616"/>
    <lineage>
        <taxon>Eukaryota</taxon>
        <taxon>Fungi</taxon>
        <taxon>Fungi incertae sedis</taxon>
        <taxon>Mucoromycota</taxon>
        <taxon>Glomeromycotina</taxon>
        <taxon>Glomeromycetes</taxon>
        <taxon>Diversisporales</taxon>
        <taxon>Gigasporaceae</taxon>
        <taxon>Dentiscutata</taxon>
    </lineage>
</organism>
<dbReference type="EMBL" id="CAJVPY010030028">
    <property type="protein sequence ID" value="CAG8794922.1"/>
    <property type="molecule type" value="Genomic_DNA"/>
</dbReference>
<proteinExistence type="predicted"/>
<keyword evidence="2" id="KW-1185">Reference proteome</keyword>
<reference evidence="1" key="1">
    <citation type="submission" date="2021-06" db="EMBL/GenBank/DDBJ databases">
        <authorList>
            <person name="Kallberg Y."/>
            <person name="Tangrot J."/>
            <person name="Rosling A."/>
        </authorList>
    </citation>
    <scope>NUCLEOTIDE SEQUENCE</scope>
    <source>
        <strain evidence="1">MA453B</strain>
    </source>
</reference>
<evidence type="ECO:0000313" key="2">
    <source>
        <dbReference type="Proteomes" id="UP000789405"/>
    </source>
</evidence>
<feature type="non-terminal residue" evidence="1">
    <location>
        <position position="1"/>
    </location>
</feature>
<evidence type="ECO:0000313" key="1">
    <source>
        <dbReference type="EMBL" id="CAG8794922.1"/>
    </source>
</evidence>